<feature type="region of interest" description="Disordered" evidence="9">
    <location>
        <begin position="1093"/>
        <end position="1125"/>
    </location>
</feature>
<gene>
    <name evidence="10" type="ORF">EEDITHA_LOCUS12469</name>
</gene>
<dbReference type="PANTHER" id="PTHR10170">
    <property type="entry name" value="HUNTINGTON DISEASE PROTEIN"/>
    <property type="match status" value="1"/>
</dbReference>
<feature type="compositionally biased region" description="Basic and acidic residues" evidence="9">
    <location>
        <begin position="560"/>
        <end position="579"/>
    </location>
</feature>
<keyword evidence="6" id="KW-0539">Nucleus</keyword>
<feature type="repeat" description="HEAT" evidence="7">
    <location>
        <begin position="853"/>
        <end position="890"/>
    </location>
</feature>
<dbReference type="Pfam" id="PF20925">
    <property type="entry name" value="Htt_bridge"/>
    <property type="match status" value="1"/>
</dbReference>
<evidence type="ECO:0000256" key="3">
    <source>
        <dbReference type="ARBA" id="ARBA00004496"/>
    </source>
</evidence>
<keyword evidence="8" id="KW-0175">Coiled coil</keyword>
<evidence type="ECO:0000256" key="2">
    <source>
        <dbReference type="ARBA" id="ARBA00004123"/>
    </source>
</evidence>
<evidence type="ECO:0000256" key="1">
    <source>
        <dbReference type="ARBA" id="ARBA00002907"/>
    </source>
</evidence>
<evidence type="ECO:0000256" key="8">
    <source>
        <dbReference type="SAM" id="Coils"/>
    </source>
</evidence>
<accession>A0AAU9UGK2</accession>
<dbReference type="InterPro" id="IPR016024">
    <property type="entry name" value="ARM-type_fold"/>
</dbReference>
<dbReference type="InterPro" id="IPR028426">
    <property type="entry name" value="Huntingtin_fam"/>
</dbReference>
<keyword evidence="11" id="KW-1185">Reference proteome</keyword>
<dbReference type="InterPro" id="IPR000091">
    <property type="entry name" value="Huntingtin"/>
</dbReference>
<dbReference type="Pfam" id="PF20927">
    <property type="entry name" value="Htt_C-HEAT"/>
    <property type="match status" value="1"/>
</dbReference>
<evidence type="ECO:0000313" key="11">
    <source>
        <dbReference type="Proteomes" id="UP001153954"/>
    </source>
</evidence>
<dbReference type="InterPro" id="IPR048411">
    <property type="entry name" value="Htt_N_HEAT_rpt-1"/>
</dbReference>
<dbReference type="SUPFAM" id="SSF48371">
    <property type="entry name" value="ARM repeat"/>
    <property type="match status" value="2"/>
</dbReference>
<evidence type="ECO:0008006" key="12">
    <source>
        <dbReference type="Google" id="ProtNLM"/>
    </source>
</evidence>
<comment type="subcellular location">
    <subcellularLocation>
        <location evidence="3">Cytoplasm</location>
    </subcellularLocation>
    <subcellularLocation>
        <location evidence="2">Nucleus</location>
    </subcellularLocation>
</comment>
<dbReference type="GO" id="GO:0005737">
    <property type="term" value="C:cytoplasm"/>
    <property type="evidence" value="ECO:0007669"/>
    <property type="project" value="UniProtKB-SubCell"/>
</dbReference>
<feature type="compositionally biased region" description="Polar residues" evidence="9">
    <location>
        <begin position="548"/>
        <end position="559"/>
    </location>
</feature>
<comment type="similarity">
    <text evidence="4">Belongs to the huntingtin family.</text>
</comment>
<reference evidence="10" key="1">
    <citation type="submission" date="2022-03" db="EMBL/GenBank/DDBJ databases">
        <authorList>
            <person name="Tunstrom K."/>
        </authorList>
    </citation>
    <scope>NUCLEOTIDE SEQUENCE</scope>
</reference>
<evidence type="ECO:0000313" key="10">
    <source>
        <dbReference type="EMBL" id="CAH2097217.1"/>
    </source>
</evidence>
<feature type="compositionally biased region" description="Low complexity" evidence="9">
    <location>
        <begin position="604"/>
        <end position="618"/>
    </location>
</feature>
<dbReference type="InterPro" id="IPR021133">
    <property type="entry name" value="HEAT_type_2"/>
</dbReference>
<dbReference type="Proteomes" id="UP001153954">
    <property type="component" value="Unassembled WGS sequence"/>
</dbReference>
<dbReference type="EMBL" id="CAKOGL010000017">
    <property type="protein sequence ID" value="CAH2097217.1"/>
    <property type="molecule type" value="Genomic_DNA"/>
</dbReference>
<evidence type="ECO:0000256" key="4">
    <source>
        <dbReference type="ARBA" id="ARBA00007153"/>
    </source>
</evidence>
<dbReference type="InterPro" id="IPR048413">
    <property type="entry name" value="Htt_C-HEAT_rpt"/>
</dbReference>
<feature type="region of interest" description="Disordered" evidence="9">
    <location>
        <begin position="598"/>
        <end position="618"/>
    </location>
</feature>
<evidence type="ECO:0000256" key="7">
    <source>
        <dbReference type="PROSITE-ProRule" id="PRU00103"/>
    </source>
</evidence>
<evidence type="ECO:0000256" key="9">
    <source>
        <dbReference type="SAM" id="MobiDB-lite"/>
    </source>
</evidence>
<sequence length="3100" mass="351311">MNVLEKAEKALEYLKNTERIAKGHELQTAAGTLGRCLGALGSRHNCARHYANLLHTAIPTLLTLASNESAEVRLLGDEALNRAVAGGFAFHSYKTNIVLQNQIDAGKNARWIRAALSRICLGDCWLRPGVGKIRSQAQTLFPKLSQIVRQTNEIQLIVEALENNLPRILTALAEYTTDEEISELSKALLLHVESTEPAVRRGVANCIAHLCSHREPLLTNILARTFEKLWPSAQEDSVVIGWFCVIKAIFQINNITKFKENDLFSVQDFLEIYQLCIHYIEQTTTEHNIQNTVIECLSVLLSQAKDEYRRALLEKHPRPVCLDDRQSEKGHRRNISYSSAISSRTVASVPLDTKDTEISFSGALQLGSLLQLHSQCGSTDELAIQTPDSPVSESDIQMHDTEQLSKELTEKLQDYEDNETDDDVISTREGHLKINIGSSTDDDVRLKYCARLLTSKFLLTGNKGGVISDRSVRVSVKSSALSCLSVISQVYPQTFTLYVDKDADLKFQNYSASSEGTDSNPDHINEFILERNVCYQDSITESLSQELLNRSTDSPSQQIFKKDSKSLEKSTDSELKSSKDVPSNILDSKVFTKDLVGSGLSADSTNPNMTNSNFTSNSNMTGSIDHISTGYPMSSSGDILSSSIDLDMKFDHFGESTTNLDTIESKEGKREKKELKRMEEVDSRDVPDIDKSDEKIDKSDFEFQHMSDVFLLLEGHNDPQIRGLVRVCIGNYLIAALDLAHGDYNRWRNYSLLPKEISESINVEKLMEIVLKGLSDEIHSTVSQTLSSLSGAARALCASAHWGLLADVMRSLLSVQYNSYWLCRVNLAHLYEALPYQKLFMLHQDYLSRSKLVMDALLHLLGDQDQKVRTAAAHAISSITPIIYPPRRATPITMMTQMSKDQSKMFTFDSNGLALELVRDIYFYNDLPEQLKIGKVLENSDSLMMIIGDLVGRLMASNCKNYSQGLLEALKLICHTWSPWKHIDAYTGQGILGYCLDNLDYCNVNINVRIMLLDISRLVYPVEIHNIMRNRTANRDIFERDTQEAMEKWYHLENQKVANLAEKFLQVTLKMLNVLVHLIEEVNPNVHLNKSGIALPGSPVRRKTQESNPRKNSIPSESEDKTLRKKPVPANSLKANFAGHFFNEPFYMKLYENLRATYSNHKINLDPKSSIFYEFLLTTLNCLAIQLELATEKEFGPVTEEILYYLKVLMPLCPDQTVYCVTQLLKCLFGTNMINQYPDFMSIVTKNFNDDTPSFFQDVMLVNSLKLIEDDKSSISSSSSQKLSLDSKNPRMMDERHLLMMMENFSKNRTDRKWSTNKKELERYIRLFEPVVIQSLKSYTMQNDIPLQCGVLRLLCQLLALRVNYCMLDSDQVFIGFLMKQLDLVEQHEIPNCCELVNSILLFLVQLSSSKHHTKQIIEIPKLIQLCDGLMASGAQDECIAGLEPVAVRVFSSLGGGSVLGRAQQQEAQATREVLFYMLQKTMHQPKVLNLVSCVLALSQEHPESYYRWSELASDTLLHLLSERSVEIDSNVAVEALERLLQCLYRDVLLEQTRVEILLKILFKTPPDQETTPRKLKLRYLTIIMVLLRRVLVLIPESEILLSINYLKSTCISPQSIFFNVKPNVDPLNVQNVNENCANLSPDVILVRFLFKTLTYVIMEMDDFQANIDLIDEDRDQNRLMYSVCCNIIVQAKHMLHLTNGCLFPLTAKTAQTILHNEQSGLNTGLYSPEENIPLDTLNLICLKLAHKLPLITVHWSHLLIRLNFLSHKYWHKLIGFARNLPLASRGGGATVDRLQAACALAYCEYFIDNGLSEAVHLTWLLVNRVHILVSQYNEDIVRNLLNRVQQASGASGLLLQAIAARCQNCLKDEFALNTYKILTLCHESQSGALVFLICRIIGKLEPAIATRFAKLAIDRCRTLKNMPPETINSQLSKEDVQVALELLQRDKVHIRYSNLVMELNALASSVFDLSPLDLSQDRAVNSHYIVTTNVDGNWLMNQIKSRCCQTDCNIPKVPKYNDLALLLSTLSQDDLTRIISCPEFDRKILSSCFKVSCETFTREFFNILSEQELREAEIDLMREQREMEIAKEEMSSSIDSNKLNVVNTLQVFKKSETKESKSQFFIPIMDNDVREKFGNLRISEEDTEISVPEMPKLYQVSLTILDKSMADVLKLFPKQNRPLSQSENFSLNIEQTIDRYTRRCHQVFQDKLFYQEFITIHTILSGFLKSVDEILTLIDETDCDLLEKCIENIIPGTLARNIAVFSVVSLQYLSFLIKNKKVVETPVHADVSFRVTNVSTDNVCVDHVILVTVHNVAKALSIKEIWSELNVESNFNRTQSAISCLYAIVKYLVKDTKPLILKTFMKLQDEGPTPDIIITGNKLATLVEYWEENLYTKTNSDILGNRYKKSIESLLISLSRLELVMNIALIPPIAWSYVELKTKKEQLEKIDIPLQPLQDMDVLESFLFRVNLIGWSTKKQFEEIWVGLLGALQGNGTHWAVSGIAQLLLSGAPHVRAGPRHVPRHVPRRFVPMTDGMQRLRSILIGTSAYSLFEDINLERVPLMKDGFCGFHYGQFSTEYLKYAADMTDDVSYKIRKEVKRKRKNTEIDVNSCLQLLMDVATDMLDPKSSTGVAGRVSLTKSLCYTSSLLSSGAQWARLGALLDAPAHWPHAAAAALQALSAALPVLPHVHSQRYCKVAHAAKVGLMVKVVPQELPTVHEKLLKSLSSSYGPLRHAALRGWLLQLAARRPLPDACAALQRLAVSRLAHDYRISDYEKSLYWAVLFMLVEMGYPELMNIPVDFILANPRHYCADLVVKGITSILRQQVLPKDLKNNIIEKLLDNMTKYSENHAVQILMVHLFSADSKLLSPKLESDVSNMDPDILMNSMERITLLYKVLRQCKSRENKHIVSSALKYFLRETLPPAATLSRVVIEYLECCKETERKYMGLLTDRDRWIECSVLNSEIVFEVFETSVTQDQLPVLSGWIFEALCHLLTGKISPKLLPYCLLTLLVSASSNRFLRSIKPLSSYILRSGFHKCPENVQNWGIFDDYVVNEVKMSFSDRRLLCIVALHSNFSANQLERLKELCEGNECLNDLLQCLTD</sequence>
<comment type="caution">
    <text evidence="10">The sequence shown here is derived from an EMBL/GenBank/DDBJ whole genome shotgun (WGS) entry which is preliminary data.</text>
</comment>
<dbReference type="InterPro" id="IPR024613">
    <property type="entry name" value="Huntingtin_N_HEAT_rpt-2"/>
</dbReference>
<feature type="region of interest" description="Disordered" evidence="9">
    <location>
        <begin position="548"/>
        <end position="580"/>
    </location>
</feature>
<dbReference type="Gene3D" id="1.25.10.10">
    <property type="entry name" value="Leucine-rich Repeat Variant"/>
    <property type="match status" value="2"/>
</dbReference>
<evidence type="ECO:0000256" key="5">
    <source>
        <dbReference type="ARBA" id="ARBA00022490"/>
    </source>
</evidence>
<name>A0AAU9UGK2_EUPED</name>
<dbReference type="InterPro" id="IPR011989">
    <property type="entry name" value="ARM-like"/>
</dbReference>
<dbReference type="Pfam" id="PF12372">
    <property type="entry name" value="Htt_N-HEAT"/>
    <property type="match status" value="1"/>
</dbReference>
<organism evidence="10 11">
    <name type="scientific">Euphydryas editha</name>
    <name type="common">Edith's checkerspot</name>
    <dbReference type="NCBI Taxonomy" id="104508"/>
    <lineage>
        <taxon>Eukaryota</taxon>
        <taxon>Metazoa</taxon>
        <taxon>Ecdysozoa</taxon>
        <taxon>Arthropoda</taxon>
        <taxon>Hexapoda</taxon>
        <taxon>Insecta</taxon>
        <taxon>Pterygota</taxon>
        <taxon>Neoptera</taxon>
        <taxon>Endopterygota</taxon>
        <taxon>Lepidoptera</taxon>
        <taxon>Glossata</taxon>
        <taxon>Ditrysia</taxon>
        <taxon>Papilionoidea</taxon>
        <taxon>Nymphalidae</taxon>
        <taxon>Nymphalinae</taxon>
        <taxon>Euphydryas</taxon>
    </lineage>
</organism>
<feature type="coiled-coil region" evidence="8">
    <location>
        <begin position="2063"/>
        <end position="2090"/>
    </location>
</feature>
<dbReference type="InterPro" id="IPR048412">
    <property type="entry name" value="Htt_bridge"/>
</dbReference>
<keyword evidence="5" id="KW-0963">Cytoplasm</keyword>
<comment type="function">
    <text evidence="1">May play a role in microtubule-mediated transport or vesicle function.</text>
</comment>
<protein>
    <recommendedName>
        <fullName evidence="12">Huntingtin</fullName>
    </recommendedName>
</protein>
<dbReference type="Pfam" id="PF20926">
    <property type="entry name" value="Htt_N-HEAT_1"/>
    <property type="match status" value="1"/>
</dbReference>
<proteinExistence type="inferred from homology"/>
<feature type="region of interest" description="Disordered" evidence="9">
    <location>
        <begin position="664"/>
        <end position="691"/>
    </location>
</feature>
<evidence type="ECO:0000256" key="6">
    <source>
        <dbReference type="ARBA" id="ARBA00023242"/>
    </source>
</evidence>
<dbReference type="GO" id="GO:0005634">
    <property type="term" value="C:nucleus"/>
    <property type="evidence" value="ECO:0007669"/>
    <property type="project" value="UniProtKB-SubCell"/>
</dbReference>
<dbReference type="PANTHER" id="PTHR10170:SF10">
    <property type="entry name" value="HUNTINGTIN"/>
    <property type="match status" value="1"/>
</dbReference>
<dbReference type="PROSITE" id="PS50077">
    <property type="entry name" value="HEAT_REPEAT"/>
    <property type="match status" value="1"/>
</dbReference>
<dbReference type="PRINTS" id="PR00375">
    <property type="entry name" value="HUNTINGTIN"/>
</dbReference>